<organism evidence="2 3">
    <name type="scientific">Sinosporangium siamense</name>
    <dbReference type="NCBI Taxonomy" id="1367973"/>
    <lineage>
        <taxon>Bacteria</taxon>
        <taxon>Bacillati</taxon>
        <taxon>Actinomycetota</taxon>
        <taxon>Actinomycetes</taxon>
        <taxon>Streptosporangiales</taxon>
        <taxon>Streptosporangiaceae</taxon>
        <taxon>Sinosporangium</taxon>
    </lineage>
</organism>
<dbReference type="GO" id="GO:0004806">
    <property type="term" value="F:triacylglycerol lipase activity"/>
    <property type="evidence" value="ECO:0007669"/>
    <property type="project" value="TreeGrafter"/>
</dbReference>
<reference evidence="2" key="1">
    <citation type="submission" date="2021-01" db="EMBL/GenBank/DDBJ databases">
        <title>Whole genome shotgun sequence of Sinosporangium siamense NBRC 109515.</title>
        <authorList>
            <person name="Komaki H."/>
            <person name="Tamura T."/>
        </authorList>
    </citation>
    <scope>NUCLEOTIDE SEQUENCE</scope>
    <source>
        <strain evidence="2">NBRC 109515</strain>
    </source>
</reference>
<sequence length="253" mass="27491">MGDYIAAGDARIWFEERGQGDPLVLMHGGFSDSRDFHGSLDRLSAHFRVYTPERRGHGHSPDVEGPFTGEIMAADMTAFLEKAVGGPAHLAGYSAGATVALHVARNRPDLVRSLVLISGAFHRDGWIIAPTEEGEMPQPVVDGYAEVSPDGRDHFPVIVSKIVAMAQGDPGLTEVDLAKVTARTLVMSGDDDIVHLEHSVALYRGLPAGELAIVPRTTHLLMFEKPELVTHLVTDFLTREPTPTFMPIRRAAQ</sequence>
<dbReference type="PANTHER" id="PTHR43433:SF5">
    <property type="entry name" value="AB HYDROLASE-1 DOMAIN-CONTAINING PROTEIN"/>
    <property type="match status" value="1"/>
</dbReference>
<dbReference type="PANTHER" id="PTHR43433">
    <property type="entry name" value="HYDROLASE, ALPHA/BETA FOLD FAMILY PROTEIN"/>
    <property type="match status" value="1"/>
</dbReference>
<gene>
    <name evidence="2" type="ORF">Ssi02_61720</name>
</gene>
<dbReference type="AlphaFoldDB" id="A0A919VA13"/>
<protein>
    <submittedName>
        <fullName evidence="2">Oxidoreductase</fullName>
    </submittedName>
</protein>
<dbReference type="EMBL" id="BOOW01000040">
    <property type="protein sequence ID" value="GII95941.1"/>
    <property type="molecule type" value="Genomic_DNA"/>
</dbReference>
<dbReference type="InterPro" id="IPR050471">
    <property type="entry name" value="AB_hydrolase"/>
</dbReference>
<accession>A0A919VA13</accession>
<evidence type="ECO:0000259" key="1">
    <source>
        <dbReference type="Pfam" id="PF12697"/>
    </source>
</evidence>
<evidence type="ECO:0000313" key="2">
    <source>
        <dbReference type="EMBL" id="GII95941.1"/>
    </source>
</evidence>
<comment type="caution">
    <text evidence="2">The sequence shown here is derived from an EMBL/GenBank/DDBJ whole genome shotgun (WGS) entry which is preliminary data.</text>
</comment>
<dbReference type="Gene3D" id="3.40.50.1820">
    <property type="entry name" value="alpha/beta hydrolase"/>
    <property type="match status" value="1"/>
</dbReference>
<dbReference type="Pfam" id="PF12697">
    <property type="entry name" value="Abhydrolase_6"/>
    <property type="match status" value="1"/>
</dbReference>
<dbReference type="SUPFAM" id="SSF53474">
    <property type="entry name" value="alpha/beta-Hydrolases"/>
    <property type="match status" value="1"/>
</dbReference>
<dbReference type="RefSeq" id="WP_204030975.1">
    <property type="nucleotide sequence ID" value="NZ_BOOW01000040.1"/>
</dbReference>
<evidence type="ECO:0000313" key="3">
    <source>
        <dbReference type="Proteomes" id="UP000606172"/>
    </source>
</evidence>
<name>A0A919VA13_9ACTN</name>
<dbReference type="Proteomes" id="UP000606172">
    <property type="component" value="Unassembled WGS sequence"/>
</dbReference>
<dbReference type="InterPro" id="IPR000073">
    <property type="entry name" value="AB_hydrolase_1"/>
</dbReference>
<dbReference type="InterPro" id="IPR029058">
    <property type="entry name" value="AB_hydrolase_fold"/>
</dbReference>
<dbReference type="GO" id="GO:0046503">
    <property type="term" value="P:glycerolipid catabolic process"/>
    <property type="evidence" value="ECO:0007669"/>
    <property type="project" value="TreeGrafter"/>
</dbReference>
<keyword evidence="3" id="KW-1185">Reference proteome</keyword>
<feature type="domain" description="AB hydrolase-1" evidence="1">
    <location>
        <begin position="23"/>
        <end position="229"/>
    </location>
</feature>
<proteinExistence type="predicted"/>